<keyword evidence="2" id="KW-0560">Oxidoreductase</keyword>
<evidence type="ECO:0000256" key="1">
    <source>
        <dbReference type="ARBA" id="ARBA00006484"/>
    </source>
</evidence>
<dbReference type="EMBL" id="JAZDQU010000001">
    <property type="protein sequence ID" value="MEE1884567.1"/>
    <property type="molecule type" value="Genomic_DNA"/>
</dbReference>
<dbReference type="SUPFAM" id="SSF51735">
    <property type="entry name" value="NAD(P)-binding Rossmann-fold domains"/>
    <property type="match status" value="1"/>
</dbReference>
<dbReference type="InterPro" id="IPR020904">
    <property type="entry name" value="Sc_DH/Rdtase_CS"/>
</dbReference>
<dbReference type="PANTHER" id="PTHR24322">
    <property type="entry name" value="PKSB"/>
    <property type="match status" value="1"/>
</dbReference>
<evidence type="ECO:0000313" key="4">
    <source>
        <dbReference type="EMBL" id="MEE1884567.1"/>
    </source>
</evidence>
<organism evidence="4 5">
    <name type="scientific">Pedobacter flavus</name>
    <dbReference type="NCBI Taxonomy" id="3113906"/>
    <lineage>
        <taxon>Bacteria</taxon>
        <taxon>Pseudomonadati</taxon>
        <taxon>Bacteroidota</taxon>
        <taxon>Sphingobacteriia</taxon>
        <taxon>Sphingobacteriales</taxon>
        <taxon>Sphingobacteriaceae</taxon>
        <taxon>Pedobacter</taxon>
    </lineage>
</organism>
<reference evidence="4 5" key="1">
    <citation type="submission" date="2024-01" db="EMBL/GenBank/DDBJ databases">
        <title>Pedobacter sp. nov., isolated from oil-contaminated soil.</title>
        <authorList>
            <person name="Le N.T.T."/>
        </authorList>
    </citation>
    <scope>NUCLEOTIDE SEQUENCE [LARGE SCALE GENOMIC DNA]</scope>
    <source>
        <strain evidence="4 5">VNH31</strain>
    </source>
</reference>
<dbReference type="PROSITE" id="PS00061">
    <property type="entry name" value="ADH_SHORT"/>
    <property type="match status" value="1"/>
</dbReference>
<protein>
    <submittedName>
        <fullName evidence="4">SDR family oxidoreductase</fullName>
    </submittedName>
</protein>
<proteinExistence type="inferred from homology"/>
<dbReference type="PANTHER" id="PTHR24322:SF736">
    <property type="entry name" value="RETINOL DEHYDROGENASE 10"/>
    <property type="match status" value="1"/>
</dbReference>
<dbReference type="InterPro" id="IPR002347">
    <property type="entry name" value="SDR_fam"/>
</dbReference>
<dbReference type="PRINTS" id="PR00080">
    <property type="entry name" value="SDRFAMILY"/>
</dbReference>
<comment type="similarity">
    <text evidence="1 3">Belongs to the short-chain dehydrogenases/reductases (SDR) family.</text>
</comment>
<evidence type="ECO:0000256" key="2">
    <source>
        <dbReference type="ARBA" id="ARBA00023002"/>
    </source>
</evidence>
<gene>
    <name evidence="4" type="ORF">VRU49_03940</name>
</gene>
<dbReference type="Gene3D" id="3.40.50.720">
    <property type="entry name" value="NAD(P)-binding Rossmann-like Domain"/>
    <property type="match status" value="1"/>
</dbReference>
<sequence>MRKLSFLNQRVLITGGASGIGKIMVRKALEKGASHVVIWDLNEEGMQEVKAEFNKFEGTIHTYKVDLSQSDEIQRAGEATNALLNGIDILINNAGIVVGKYFHEHSSMEITKTMEINTLALMRVANCFLPKMIEQNHGAICNIASQAGLIANPKMSVYCASKWAVIGWSDSLRLELLQLKKEISVTTFMPYYINTGMFDGVKSSIIPILDPEKATEKIISSLENRKSLVAIPLPYWFVRLFQGMLPIRVFDWVMNKVFGIYNSMDNFKGRAK</sequence>
<dbReference type="Proteomes" id="UP001337681">
    <property type="component" value="Unassembled WGS sequence"/>
</dbReference>
<keyword evidence="5" id="KW-1185">Reference proteome</keyword>
<name>A0ABU7H0G1_9SPHI</name>
<dbReference type="Pfam" id="PF00106">
    <property type="entry name" value="adh_short"/>
    <property type="match status" value="1"/>
</dbReference>
<dbReference type="PRINTS" id="PR00081">
    <property type="entry name" value="GDHRDH"/>
</dbReference>
<comment type="caution">
    <text evidence="4">The sequence shown here is derived from an EMBL/GenBank/DDBJ whole genome shotgun (WGS) entry which is preliminary data.</text>
</comment>
<evidence type="ECO:0000313" key="5">
    <source>
        <dbReference type="Proteomes" id="UP001337681"/>
    </source>
</evidence>
<accession>A0ABU7H0G1</accession>
<dbReference type="CDD" id="cd05339">
    <property type="entry name" value="17beta-HSDXI-like_SDR_c"/>
    <property type="match status" value="1"/>
</dbReference>
<dbReference type="RefSeq" id="WP_330145481.1">
    <property type="nucleotide sequence ID" value="NZ_JAZDQU010000001.1"/>
</dbReference>
<dbReference type="InterPro" id="IPR036291">
    <property type="entry name" value="NAD(P)-bd_dom_sf"/>
</dbReference>
<evidence type="ECO:0000256" key="3">
    <source>
        <dbReference type="RuleBase" id="RU000363"/>
    </source>
</evidence>